<dbReference type="EMBL" id="WVTA01000003">
    <property type="protein sequence ID" value="KAK3214764.1"/>
    <property type="molecule type" value="Genomic_DNA"/>
</dbReference>
<proteinExistence type="predicted"/>
<dbReference type="AlphaFoldDB" id="A0AAN6RLK3"/>
<keyword evidence="1" id="KW-0812">Transmembrane</keyword>
<evidence type="ECO:0000256" key="1">
    <source>
        <dbReference type="SAM" id="Phobius"/>
    </source>
</evidence>
<reference evidence="2 3" key="1">
    <citation type="submission" date="2021-02" db="EMBL/GenBank/DDBJ databases">
        <title>Genome assembly of Pseudopithomyces chartarum.</title>
        <authorList>
            <person name="Jauregui R."/>
            <person name="Singh J."/>
            <person name="Voisey C."/>
        </authorList>
    </citation>
    <scope>NUCLEOTIDE SEQUENCE [LARGE SCALE GENOMIC DNA]</scope>
    <source>
        <strain evidence="2 3">AGR01</strain>
    </source>
</reference>
<protein>
    <submittedName>
        <fullName evidence="2">Uncharacterized protein</fullName>
    </submittedName>
</protein>
<accession>A0AAN6RLK3</accession>
<organism evidence="2 3">
    <name type="scientific">Pseudopithomyces chartarum</name>
    <dbReference type="NCBI Taxonomy" id="1892770"/>
    <lineage>
        <taxon>Eukaryota</taxon>
        <taxon>Fungi</taxon>
        <taxon>Dikarya</taxon>
        <taxon>Ascomycota</taxon>
        <taxon>Pezizomycotina</taxon>
        <taxon>Dothideomycetes</taxon>
        <taxon>Pleosporomycetidae</taxon>
        <taxon>Pleosporales</taxon>
        <taxon>Massarineae</taxon>
        <taxon>Didymosphaeriaceae</taxon>
        <taxon>Pseudopithomyces</taxon>
    </lineage>
</organism>
<evidence type="ECO:0000313" key="3">
    <source>
        <dbReference type="Proteomes" id="UP001280581"/>
    </source>
</evidence>
<keyword evidence="1" id="KW-0472">Membrane</keyword>
<name>A0AAN6RLK3_9PLEO</name>
<keyword evidence="1" id="KW-1133">Transmembrane helix</keyword>
<dbReference type="Proteomes" id="UP001280581">
    <property type="component" value="Unassembled WGS sequence"/>
</dbReference>
<evidence type="ECO:0000313" key="2">
    <source>
        <dbReference type="EMBL" id="KAK3214764.1"/>
    </source>
</evidence>
<gene>
    <name evidence="2" type="ORF">GRF29_19g1192282</name>
</gene>
<keyword evidence="3" id="KW-1185">Reference proteome</keyword>
<comment type="caution">
    <text evidence="2">The sequence shown here is derived from an EMBL/GenBank/DDBJ whole genome shotgun (WGS) entry which is preliminary data.</text>
</comment>
<sequence length="102" mass="11089">MSSIISSLTDLAKSLVEVVWSLFTTAGDLAQKTIEFVLRFFTGALNLVIEFFKGLVDLAGGIVQFVLGNVAMLAILAVAFFGFLQYQRNQGNTVKVGNKKLN</sequence>
<feature type="transmembrane region" description="Helical" evidence="1">
    <location>
        <begin position="62"/>
        <end position="84"/>
    </location>
</feature>